<gene>
    <name evidence="3" type="ORF">MTR66_13510</name>
</gene>
<dbReference type="EMBL" id="JALHLG010000019">
    <property type="protein sequence ID" value="MCJ2187830.1"/>
    <property type="molecule type" value="Genomic_DNA"/>
</dbReference>
<evidence type="ECO:0000259" key="2">
    <source>
        <dbReference type="Pfam" id="PF16220"/>
    </source>
</evidence>
<proteinExistence type="predicted"/>
<dbReference type="InterPro" id="IPR032623">
    <property type="entry name" value="FecR_N"/>
</dbReference>
<evidence type="ECO:0000313" key="4">
    <source>
        <dbReference type="Proteomes" id="UP001202281"/>
    </source>
</evidence>
<dbReference type="Pfam" id="PF16220">
    <property type="entry name" value="DUF4880"/>
    <property type="match status" value="1"/>
</dbReference>
<accession>A0ABT0BS89</accession>
<reference evidence="3 4" key="1">
    <citation type="submission" date="2022-04" db="EMBL/GenBank/DDBJ databases">
        <title>Identification of a novel bacterium isolated from mangrove sediments.</title>
        <authorList>
            <person name="Pan X."/>
        </authorList>
    </citation>
    <scope>NUCLEOTIDE SEQUENCE [LARGE SCALE GENOMIC DNA]</scope>
    <source>
        <strain evidence="3 4">B2638</strain>
    </source>
</reference>
<dbReference type="RefSeq" id="WP_243921910.1">
    <property type="nucleotide sequence ID" value="NZ_JALHLG010000019.1"/>
</dbReference>
<keyword evidence="4" id="KW-1185">Reference proteome</keyword>
<protein>
    <submittedName>
        <fullName evidence="3">FecR/PupR family sigma factor regulator</fullName>
    </submittedName>
</protein>
<dbReference type="Proteomes" id="UP001202281">
    <property type="component" value="Unassembled WGS sequence"/>
</dbReference>
<feature type="domain" description="FecR N-terminal" evidence="2">
    <location>
        <begin position="11"/>
        <end position="50"/>
    </location>
</feature>
<feature type="non-terminal residue" evidence="3">
    <location>
        <position position="94"/>
    </location>
</feature>
<evidence type="ECO:0000256" key="1">
    <source>
        <dbReference type="SAM" id="MobiDB-lite"/>
    </source>
</evidence>
<comment type="caution">
    <text evidence="3">The sequence shown here is derived from an EMBL/GenBank/DDBJ whole genome shotgun (WGS) entry which is preliminary data.</text>
</comment>
<organism evidence="3 4">
    <name type="scientific">Novosphingobium beihaiensis</name>
    <dbReference type="NCBI Taxonomy" id="2930389"/>
    <lineage>
        <taxon>Bacteria</taxon>
        <taxon>Pseudomonadati</taxon>
        <taxon>Pseudomonadota</taxon>
        <taxon>Alphaproteobacteria</taxon>
        <taxon>Sphingomonadales</taxon>
        <taxon>Sphingomonadaceae</taxon>
        <taxon>Novosphingobium</taxon>
    </lineage>
</organism>
<sequence length="94" mass="10510">MDKYRADMLETAADWADRLGELNEAERRTLSAWLEESPEHAQAFARMRRLMTDTALIEALEPEEGGAAEAEPAPALPPAAPRRHSRVREQVRGA</sequence>
<name>A0ABT0BS89_9SPHN</name>
<feature type="region of interest" description="Disordered" evidence="1">
    <location>
        <begin position="61"/>
        <end position="94"/>
    </location>
</feature>
<evidence type="ECO:0000313" key="3">
    <source>
        <dbReference type="EMBL" id="MCJ2187830.1"/>
    </source>
</evidence>